<sequence length="152" mass="17240">MHSTPQHAAIPIAPAQGLLALDFNGATDIPIRPNLKLVTSDEPELDAFATRFSQAVVEVIGGDRGVHQLMRWTTDTVYEDLQLRCNALHRTTPQVNRRHRLRAHVRSVHLSRPHPEAAEISIHVRHGDRSRAIAARIELIERRWRCTDLEFG</sequence>
<evidence type="ECO:0000313" key="1">
    <source>
        <dbReference type="EMBL" id="RNL63067.1"/>
    </source>
</evidence>
<dbReference type="InterPro" id="IPR045596">
    <property type="entry name" value="DUF6459"/>
</dbReference>
<organism evidence="1 2">
    <name type="scientific">Nocardioides marmoriginsengisoli</name>
    <dbReference type="NCBI Taxonomy" id="661483"/>
    <lineage>
        <taxon>Bacteria</taxon>
        <taxon>Bacillati</taxon>
        <taxon>Actinomycetota</taxon>
        <taxon>Actinomycetes</taxon>
        <taxon>Propionibacteriales</taxon>
        <taxon>Nocardioidaceae</taxon>
        <taxon>Nocardioides</taxon>
    </lineage>
</organism>
<comment type="caution">
    <text evidence="1">The sequence shown here is derived from an EMBL/GenBank/DDBJ whole genome shotgun (WGS) entry which is preliminary data.</text>
</comment>
<keyword evidence="2" id="KW-1185">Reference proteome</keyword>
<dbReference type="OrthoDB" id="3266345at2"/>
<evidence type="ECO:0008006" key="3">
    <source>
        <dbReference type="Google" id="ProtNLM"/>
    </source>
</evidence>
<reference evidence="1 2" key="1">
    <citation type="submission" date="2018-11" db="EMBL/GenBank/DDBJ databases">
        <authorList>
            <person name="Li F."/>
        </authorList>
    </citation>
    <scope>NUCLEOTIDE SEQUENCE [LARGE SCALE GENOMIC DNA]</scope>
    <source>
        <strain evidence="1 2">Gsoil 097</strain>
    </source>
</reference>
<dbReference type="EMBL" id="RJSE01000007">
    <property type="protein sequence ID" value="RNL63067.1"/>
    <property type="molecule type" value="Genomic_DNA"/>
</dbReference>
<name>A0A3N0CHV5_9ACTN</name>
<gene>
    <name evidence="1" type="ORF">EFK50_15245</name>
</gene>
<dbReference type="Proteomes" id="UP000267128">
    <property type="component" value="Unassembled WGS sequence"/>
</dbReference>
<dbReference type="AlphaFoldDB" id="A0A3N0CHV5"/>
<evidence type="ECO:0000313" key="2">
    <source>
        <dbReference type="Proteomes" id="UP000267128"/>
    </source>
</evidence>
<dbReference type="Pfam" id="PF20060">
    <property type="entry name" value="DUF6459"/>
    <property type="match status" value="1"/>
</dbReference>
<protein>
    <recommendedName>
        <fullName evidence="3">3-hydroxyacyl-CoA dehydrogenase</fullName>
    </recommendedName>
</protein>
<accession>A0A3N0CHV5</accession>
<proteinExistence type="predicted"/>
<dbReference type="RefSeq" id="WP_123228359.1">
    <property type="nucleotide sequence ID" value="NZ_RJSE01000007.1"/>
</dbReference>